<proteinExistence type="predicted"/>
<comment type="caution">
    <text evidence="1">The sequence shown here is derived from an EMBL/GenBank/DDBJ whole genome shotgun (WGS) entry which is preliminary data.</text>
</comment>
<organism evidence="1 2">
    <name type="scientific">Helicocarpus griseus UAMH5409</name>
    <dbReference type="NCBI Taxonomy" id="1447875"/>
    <lineage>
        <taxon>Eukaryota</taxon>
        <taxon>Fungi</taxon>
        <taxon>Dikarya</taxon>
        <taxon>Ascomycota</taxon>
        <taxon>Pezizomycotina</taxon>
        <taxon>Eurotiomycetes</taxon>
        <taxon>Eurotiomycetidae</taxon>
        <taxon>Onygenales</taxon>
        <taxon>Ajellomycetaceae</taxon>
        <taxon>Helicocarpus</taxon>
    </lineage>
</organism>
<evidence type="ECO:0000313" key="1">
    <source>
        <dbReference type="EMBL" id="PGH16709.1"/>
    </source>
</evidence>
<keyword evidence="2" id="KW-1185">Reference proteome</keyword>
<reference evidence="1 2" key="1">
    <citation type="submission" date="2017-10" db="EMBL/GenBank/DDBJ databases">
        <title>Comparative genomics in systemic dimorphic fungi from Ajellomycetaceae.</title>
        <authorList>
            <person name="Munoz J.F."/>
            <person name="Mcewen J.G."/>
            <person name="Clay O.K."/>
            <person name="Cuomo C.A."/>
        </authorList>
    </citation>
    <scope>NUCLEOTIDE SEQUENCE [LARGE SCALE GENOMIC DNA]</scope>
    <source>
        <strain evidence="1 2">UAMH5409</strain>
    </source>
</reference>
<dbReference type="Proteomes" id="UP000223968">
    <property type="component" value="Unassembled WGS sequence"/>
</dbReference>
<dbReference type="AlphaFoldDB" id="A0A2B7Y6H1"/>
<dbReference type="EMBL" id="PDNB01000015">
    <property type="protein sequence ID" value="PGH16709.1"/>
    <property type="molecule type" value="Genomic_DNA"/>
</dbReference>
<evidence type="ECO:0000313" key="2">
    <source>
        <dbReference type="Proteomes" id="UP000223968"/>
    </source>
</evidence>
<gene>
    <name evidence="1" type="ORF">AJ79_01582</name>
</gene>
<protein>
    <submittedName>
        <fullName evidence="1">Uncharacterized protein</fullName>
    </submittedName>
</protein>
<name>A0A2B7Y6H1_9EURO</name>
<accession>A0A2B7Y6H1</accession>
<sequence>MEAECPWQIGPEYLFEKQFSPLKLSNLHRSVSQLVAPVDETNGNKLQDTLFSGLIRELYPCSSSLDEYRTFEDTFTNMLWMIVSKVLHCTADERGLTLIFSSPLVRINPVTGWTSLFVAELEVDDRRIERVTAREIDILKT</sequence>